<dbReference type="EMBL" id="QFPW01000003">
    <property type="protein sequence ID" value="PZQ50755.1"/>
    <property type="molecule type" value="Genomic_DNA"/>
</dbReference>
<protein>
    <submittedName>
        <fullName evidence="1">Uncharacterized protein</fullName>
    </submittedName>
</protein>
<dbReference type="Proteomes" id="UP000249185">
    <property type="component" value="Unassembled WGS sequence"/>
</dbReference>
<reference evidence="1 2" key="1">
    <citation type="submission" date="2017-08" db="EMBL/GenBank/DDBJ databases">
        <title>Infants hospitalized years apart are colonized by the same room-sourced microbial strains.</title>
        <authorList>
            <person name="Brooks B."/>
            <person name="Olm M.R."/>
            <person name="Firek B.A."/>
            <person name="Baker R."/>
            <person name="Thomas B.C."/>
            <person name="Morowitz M.J."/>
            <person name="Banfield J.F."/>
        </authorList>
    </citation>
    <scope>NUCLEOTIDE SEQUENCE [LARGE SCALE GENOMIC DNA]</scope>
    <source>
        <strain evidence="1">S2_005_002_R2_34</strain>
    </source>
</reference>
<evidence type="ECO:0000313" key="1">
    <source>
        <dbReference type="EMBL" id="PZQ50755.1"/>
    </source>
</evidence>
<name>A0A2W5NIW0_RHOSU</name>
<comment type="caution">
    <text evidence="1">The sequence shown here is derived from an EMBL/GenBank/DDBJ whole genome shotgun (WGS) entry which is preliminary data.</text>
</comment>
<accession>A0A2W5NIW0</accession>
<dbReference type="AlphaFoldDB" id="A0A2W5NIW0"/>
<evidence type="ECO:0000313" key="2">
    <source>
        <dbReference type="Proteomes" id="UP000249185"/>
    </source>
</evidence>
<sequence length="82" mass="8787">MADPLRAYFINRSKARTAGSRLRAVLPGCATHVDIAGDVYALTVTDADLARHAEAIALIRDAGGRIEDRRAAKAPRVPQPAH</sequence>
<organism evidence="1 2">
    <name type="scientific">Rhodovulum sulfidophilum</name>
    <name type="common">Rhodobacter sulfidophilus</name>
    <dbReference type="NCBI Taxonomy" id="35806"/>
    <lineage>
        <taxon>Bacteria</taxon>
        <taxon>Pseudomonadati</taxon>
        <taxon>Pseudomonadota</taxon>
        <taxon>Alphaproteobacteria</taxon>
        <taxon>Rhodobacterales</taxon>
        <taxon>Paracoccaceae</taxon>
        <taxon>Rhodovulum</taxon>
    </lineage>
</organism>
<gene>
    <name evidence="1" type="ORF">DI556_06460</name>
</gene>
<proteinExistence type="predicted"/>